<evidence type="ECO:0000256" key="1">
    <source>
        <dbReference type="SAM" id="MobiDB-lite"/>
    </source>
</evidence>
<protein>
    <submittedName>
        <fullName evidence="2">Uncharacterized protein</fullName>
    </submittedName>
</protein>
<feature type="compositionally biased region" description="Basic and acidic residues" evidence="1">
    <location>
        <begin position="136"/>
        <end position="160"/>
    </location>
</feature>
<dbReference type="EMBL" id="ML977522">
    <property type="protein sequence ID" value="KAF2123761.1"/>
    <property type="molecule type" value="Genomic_DNA"/>
</dbReference>
<keyword evidence="3" id="KW-1185">Reference proteome</keyword>
<dbReference type="RefSeq" id="XP_033518155.1">
    <property type="nucleotide sequence ID" value="XM_033662143.1"/>
</dbReference>
<proteinExistence type="predicted"/>
<feature type="compositionally biased region" description="Low complexity" evidence="1">
    <location>
        <begin position="61"/>
        <end position="70"/>
    </location>
</feature>
<reference evidence="2" key="1">
    <citation type="journal article" date="2020" name="Stud. Mycol.">
        <title>101 Dothideomycetes genomes: a test case for predicting lifestyles and emergence of pathogens.</title>
        <authorList>
            <person name="Haridas S."/>
            <person name="Albert R."/>
            <person name="Binder M."/>
            <person name="Bloem J."/>
            <person name="Labutti K."/>
            <person name="Salamov A."/>
            <person name="Andreopoulos B."/>
            <person name="Baker S."/>
            <person name="Barry K."/>
            <person name="Bills G."/>
            <person name="Bluhm B."/>
            <person name="Cannon C."/>
            <person name="Castanera R."/>
            <person name="Culley D."/>
            <person name="Daum C."/>
            <person name="Ezra D."/>
            <person name="Gonzalez J."/>
            <person name="Henrissat B."/>
            <person name="Kuo A."/>
            <person name="Liang C."/>
            <person name="Lipzen A."/>
            <person name="Lutzoni F."/>
            <person name="Magnuson J."/>
            <person name="Mondo S."/>
            <person name="Nolan M."/>
            <person name="Ohm R."/>
            <person name="Pangilinan J."/>
            <person name="Park H.-J."/>
            <person name="Ramirez L."/>
            <person name="Alfaro M."/>
            <person name="Sun H."/>
            <person name="Tritt A."/>
            <person name="Yoshinaga Y."/>
            <person name="Zwiers L.-H."/>
            <person name="Turgeon B."/>
            <person name="Goodwin S."/>
            <person name="Spatafora J."/>
            <person name="Crous P."/>
            <person name="Grigoriev I."/>
        </authorList>
    </citation>
    <scope>NUCLEOTIDE SEQUENCE</scope>
    <source>
        <strain evidence="2">CBS 119687</strain>
    </source>
</reference>
<feature type="region of interest" description="Disordered" evidence="1">
    <location>
        <begin position="51"/>
        <end position="119"/>
    </location>
</feature>
<organism evidence="2 3">
    <name type="scientific">Dothidotthia symphoricarpi CBS 119687</name>
    <dbReference type="NCBI Taxonomy" id="1392245"/>
    <lineage>
        <taxon>Eukaryota</taxon>
        <taxon>Fungi</taxon>
        <taxon>Dikarya</taxon>
        <taxon>Ascomycota</taxon>
        <taxon>Pezizomycotina</taxon>
        <taxon>Dothideomycetes</taxon>
        <taxon>Pleosporomycetidae</taxon>
        <taxon>Pleosporales</taxon>
        <taxon>Dothidotthiaceae</taxon>
        <taxon>Dothidotthia</taxon>
    </lineage>
</organism>
<accession>A0A6A5ZZL0</accession>
<dbReference type="Proteomes" id="UP000799771">
    <property type="component" value="Unassembled WGS sequence"/>
</dbReference>
<evidence type="ECO:0000313" key="3">
    <source>
        <dbReference type="Proteomes" id="UP000799771"/>
    </source>
</evidence>
<name>A0A6A5ZZL0_9PLEO</name>
<feature type="compositionally biased region" description="Basic residues" evidence="1">
    <location>
        <begin position="87"/>
        <end position="104"/>
    </location>
</feature>
<sequence>MESIPTETKRWIINKLNKEKGLPFKELATPPGGHSFWDEWATEIDESLPEGLISRLLDATPPDIASSSSPLSPPPPPASSPTAQTNTKKRKKKKKSKSQKKKEMKQRALPAKATRAAVARGEVSPLQLKKFFGNDGRAEERIERIGEDLARGRERPVFER</sequence>
<dbReference type="GeneID" id="54402575"/>
<feature type="region of interest" description="Disordered" evidence="1">
    <location>
        <begin position="134"/>
        <end position="160"/>
    </location>
</feature>
<dbReference type="AlphaFoldDB" id="A0A6A5ZZL0"/>
<gene>
    <name evidence="2" type="ORF">P153DRAFT_145741</name>
</gene>
<evidence type="ECO:0000313" key="2">
    <source>
        <dbReference type="EMBL" id="KAF2123761.1"/>
    </source>
</evidence>